<evidence type="ECO:0000256" key="5">
    <source>
        <dbReference type="ARBA" id="ARBA00023004"/>
    </source>
</evidence>
<evidence type="ECO:0000256" key="4">
    <source>
        <dbReference type="ARBA" id="ARBA00023002"/>
    </source>
</evidence>
<dbReference type="AlphaFoldDB" id="A0A1Z4LJM8"/>
<dbReference type="FunFam" id="1.10.630.10:FF:000018">
    <property type="entry name" value="Cytochrome P450 monooxygenase"/>
    <property type="match status" value="1"/>
</dbReference>
<dbReference type="GO" id="GO:0005506">
    <property type="term" value="F:iron ion binding"/>
    <property type="evidence" value="ECO:0007669"/>
    <property type="project" value="InterPro"/>
</dbReference>
<keyword evidence="6 7" id="KW-0503">Monooxygenase</keyword>
<keyword evidence="9" id="KW-1185">Reference proteome</keyword>
<evidence type="ECO:0000313" key="8">
    <source>
        <dbReference type="EMBL" id="BAY81308.1"/>
    </source>
</evidence>
<dbReference type="Pfam" id="PF00067">
    <property type="entry name" value="p450"/>
    <property type="match status" value="1"/>
</dbReference>
<keyword evidence="4 7" id="KW-0560">Oxidoreductase</keyword>
<gene>
    <name evidence="8" type="ORF">NIES267_07840</name>
</gene>
<evidence type="ECO:0000313" key="9">
    <source>
        <dbReference type="Proteomes" id="UP000218418"/>
    </source>
</evidence>
<dbReference type="GO" id="GO:0016705">
    <property type="term" value="F:oxidoreductase activity, acting on paired donors, with incorporation or reduction of molecular oxygen"/>
    <property type="evidence" value="ECO:0007669"/>
    <property type="project" value="InterPro"/>
</dbReference>
<sequence length="426" mass="48388">MSISTIERLNPFVKEVISDPYPYYSRYRREDPVHWGISANPRLDGAWYLFRYRDVMKVMESPKFGREAAKVRNDGEGSPVPKAYRGFSSIVSNWMVFRDAPTHTRLRTIVNKVFSAKMVENLRPAIIGIADCLLDRVHLQGEMDLVEDFAFPLPIMVIADMLGVDPKDRPLFRKWALALQHASASRLTPSPEVYEQAEAATQGFIEYFKKEITKRHQQPGKDLITALVKARDEGNKLNDEEILATCIHLLTAGHETTVNLISKGILALLRNPRQLKLLRSHPELIPAAVEELVRYDSPVQMVSRWAYEDFEIDGKVIKRGDSVGLILGSANRDEEQFENPDELNFEREAKKHSGFGSGIHYCLGSSLARAEVTIALNTLINRLPNLTLKEDSIEWANNIVFHGPKHLQIGFRSPRDDKGIWGHDHV</sequence>
<dbReference type="EMBL" id="AP018227">
    <property type="protein sequence ID" value="BAY81308.1"/>
    <property type="molecule type" value="Genomic_DNA"/>
</dbReference>
<evidence type="ECO:0000256" key="3">
    <source>
        <dbReference type="ARBA" id="ARBA00022723"/>
    </source>
</evidence>
<dbReference type="Gene3D" id="1.10.630.10">
    <property type="entry name" value="Cytochrome P450"/>
    <property type="match status" value="1"/>
</dbReference>
<dbReference type="CDD" id="cd20625">
    <property type="entry name" value="CYP164-like"/>
    <property type="match status" value="1"/>
</dbReference>
<evidence type="ECO:0000256" key="7">
    <source>
        <dbReference type="RuleBase" id="RU000461"/>
    </source>
</evidence>
<dbReference type="PROSITE" id="PS00086">
    <property type="entry name" value="CYTOCHROME_P450"/>
    <property type="match status" value="1"/>
</dbReference>
<dbReference type="InterPro" id="IPR001128">
    <property type="entry name" value="Cyt_P450"/>
</dbReference>
<dbReference type="SUPFAM" id="SSF48264">
    <property type="entry name" value="Cytochrome P450"/>
    <property type="match status" value="1"/>
</dbReference>
<keyword evidence="5 7" id="KW-0408">Iron</keyword>
<dbReference type="GO" id="GO:0004497">
    <property type="term" value="F:monooxygenase activity"/>
    <property type="evidence" value="ECO:0007669"/>
    <property type="project" value="UniProtKB-KW"/>
</dbReference>
<protein>
    <submittedName>
        <fullName evidence="8">Cytochrome P450 like protein</fullName>
    </submittedName>
</protein>
<dbReference type="InterPro" id="IPR036396">
    <property type="entry name" value="Cyt_P450_sf"/>
</dbReference>
<reference evidence="8 9" key="1">
    <citation type="submission" date="2017-06" db="EMBL/GenBank/DDBJ databases">
        <title>Genome sequencing of cyanobaciteial culture collection at National Institute for Environmental Studies (NIES).</title>
        <authorList>
            <person name="Hirose Y."/>
            <person name="Shimura Y."/>
            <person name="Fujisawa T."/>
            <person name="Nakamura Y."/>
            <person name="Kawachi M."/>
        </authorList>
    </citation>
    <scope>NUCLEOTIDE SEQUENCE [LARGE SCALE GENOMIC DNA]</scope>
    <source>
        <strain evidence="8 9">NIES-267</strain>
    </source>
</reference>
<dbReference type="GO" id="GO:0020037">
    <property type="term" value="F:heme binding"/>
    <property type="evidence" value="ECO:0007669"/>
    <property type="project" value="InterPro"/>
</dbReference>
<keyword evidence="3 7" id="KW-0479">Metal-binding</keyword>
<comment type="similarity">
    <text evidence="1 7">Belongs to the cytochrome P450 family.</text>
</comment>
<dbReference type="PANTHER" id="PTHR46696:SF1">
    <property type="entry name" value="CYTOCHROME P450 YJIB-RELATED"/>
    <property type="match status" value="1"/>
</dbReference>
<dbReference type="PANTHER" id="PTHR46696">
    <property type="entry name" value="P450, PUTATIVE (EUROFUNG)-RELATED"/>
    <property type="match status" value="1"/>
</dbReference>
<organism evidence="8 9">
    <name type="scientific">Calothrix parasitica NIES-267</name>
    <dbReference type="NCBI Taxonomy" id="1973488"/>
    <lineage>
        <taxon>Bacteria</taxon>
        <taxon>Bacillati</taxon>
        <taxon>Cyanobacteriota</taxon>
        <taxon>Cyanophyceae</taxon>
        <taxon>Nostocales</taxon>
        <taxon>Calotrichaceae</taxon>
        <taxon>Calothrix</taxon>
    </lineage>
</organism>
<dbReference type="PRINTS" id="PR00385">
    <property type="entry name" value="P450"/>
</dbReference>
<evidence type="ECO:0000256" key="2">
    <source>
        <dbReference type="ARBA" id="ARBA00022617"/>
    </source>
</evidence>
<name>A0A1Z4LJM8_9CYAN</name>
<proteinExistence type="inferred from homology"/>
<evidence type="ECO:0000256" key="6">
    <source>
        <dbReference type="ARBA" id="ARBA00023033"/>
    </source>
</evidence>
<dbReference type="OrthoDB" id="9801155at2"/>
<dbReference type="InterPro" id="IPR002397">
    <property type="entry name" value="Cyt_P450_B"/>
</dbReference>
<evidence type="ECO:0000256" key="1">
    <source>
        <dbReference type="ARBA" id="ARBA00010617"/>
    </source>
</evidence>
<keyword evidence="2 7" id="KW-0349">Heme</keyword>
<dbReference type="PRINTS" id="PR00359">
    <property type="entry name" value="BP450"/>
</dbReference>
<dbReference type="InterPro" id="IPR017972">
    <property type="entry name" value="Cyt_P450_CS"/>
</dbReference>
<accession>A0A1Z4LJM8</accession>
<dbReference type="Proteomes" id="UP000218418">
    <property type="component" value="Chromosome"/>
</dbReference>